<organism evidence="1 2">
    <name type="scientific">Pyricularia oryzae</name>
    <name type="common">Rice blast fungus</name>
    <name type="synonym">Magnaporthe oryzae</name>
    <dbReference type="NCBI Taxonomy" id="318829"/>
    <lineage>
        <taxon>Eukaryota</taxon>
        <taxon>Fungi</taxon>
        <taxon>Dikarya</taxon>
        <taxon>Ascomycota</taxon>
        <taxon>Pezizomycotina</taxon>
        <taxon>Sordariomycetes</taxon>
        <taxon>Sordariomycetidae</taxon>
        <taxon>Magnaporthales</taxon>
        <taxon>Pyriculariaceae</taxon>
        <taxon>Pyricularia</taxon>
    </lineage>
</organism>
<accession>A0A4P7NWA9</accession>
<name>A0A4P7NWA9_PYROR</name>
<sequence length="325" mass="37528">MAEVTPPPIDRFELTNGHLLNAGVARDDIEGFYRSFGRHSESDLPRQRYETDEDYEHMSGSRLMSISRIMKKPSLVLSLRIRQRVGIQRYALEDGPRTGLRNVMESIGRKDPRSNGRSVRNFSMIEMKKKRRIGNSSASKEWQLNTSLTFFNTDLTWVISSTRDTADAMGYEVQIRWLDTVTKEIKTTWEVPSKAWRLLRGRDKAEEVMLKTANKRAEISRELEERNNLEKRWKSPSPDAWARARAGTGMGTTSTAIQVRPRLRRPGARARSCLPTGKIHPRILRLRRSSRSMIKHGLIQPHHPILMTTQDRNKNLRAIQLTAER</sequence>
<dbReference type="Proteomes" id="UP000294847">
    <property type="component" value="Chromosome 7"/>
</dbReference>
<dbReference type="AlphaFoldDB" id="A0A4P7NWA9"/>
<proteinExistence type="predicted"/>
<evidence type="ECO:0000313" key="1">
    <source>
        <dbReference type="EMBL" id="QBZ66753.1"/>
    </source>
</evidence>
<evidence type="ECO:0000313" key="2">
    <source>
        <dbReference type="Proteomes" id="UP000294847"/>
    </source>
</evidence>
<protein>
    <submittedName>
        <fullName evidence="1">Uncharacterized protein</fullName>
    </submittedName>
</protein>
<dbReference type="EMBL" id="CP034210">
    <property type="protein sequence ID" value="QBZ66753.1"/>
    <property type="molecule type" value="Genomic_DNA"/>
</dbReference>
<reference evidence="1 2" key="1">
    <citation type="journal article" date="2019" name="Mol. Biol. Evol.">
        <title>Blast fungal genomes show frequent chromosomal changes, gene gains and losses, and effector gene turnover.</title>
        <authorList>
            <person name="Gomez Luciano L.B."/>
            <person name="Jason Tsai I."/>
            <person name="Chuma I."/>
            <person name="Tosa Y."/>
            <person name="Chen Y.H."/>
            <person name="Li J.Y."/>
            <person name="Li M.Y."/>
            <person name="Jade Lu M.Y."/>
            <person name="Nakayashiki H."/>
            <person name="Li W.H."/>
        </authorList>
    </citation>
    <scope>NUCLEOTIDE SEQUENCE [LARGE SCALE GENOMIC DNA]</scope>
    <source>
        <strain evidence="1">MZ5-1-6</strain>
    </source>
</reference>
<gene>
    <name evidence="1" type="ORF">PoMZ_13740</name>
</gene>